<dbReference type="InterPro" id="IPR017452">
    <property type="entry name" value="GPCR_Rhodpsn_7TM"/>
</dbReference>
<dbReference type="PANTHER" id="PTHR10680">
    <property type="entry name" value="PEPTIDYL-GLYCINE ALPHA-AMIDATING MONOOXYGENASE"/>
    <property type="match status" value="1"/>
</dbReference>
<dbReference type="PROSITE" id="PS50262">
    <property type="entry name" value="G_PROTEIN_RECEP_F1_2"/>
    <property type="match status" value="1"/>
</dbReference>
<dbReference type="GO" id="GO:0005576">
    <property type="term" value="C:extracellular region"/>
    <property type="evidence" value="ECO:0007669"/>
    <property type="project" value="TreeGrafter"/>
</dbReference>
<feature type="domain" description="G-protein coupled receptors family 1 profile" evidence="11">
    <location>
        <begin position="908"/>
        <end position="1185"/>
    </location>
</feature>
<feature type="transmembrane region" description="Helical" evidence="9">
    <location>
        <begin position="1084"/>
        <end position="1105"/>
    </location>
</feature>
<keyword evidence="4" id="KW-0677">Repeat</keyword>
<dbReference type="PROSITE" id="PS51125">
    <property type="entry name" value="NHL"/>
    <property type="match status" value="2"/>
</dbReference>
<dbReference type="InterPro" id="IPR001258">
    <property type="entry name" value="NHL_repeat"/>
</dbReference>
<evidence type="ECO:0000256" key="6">
    <source>
        <dbReference type="ARBA" id="ARBA00023136"/>
    </source>
</evidence>
<feature type="transmembrane region" description="Helical" evidence="9">
    <location>
        <begin position="929"/>
        <end position="951"/>
    </location>
</feature>
<dbReference type="SUPFAM" id="SSF81321">
    <property type="entry name" value="Family A G protein-coupled receptor-like"/>
    <property type="match status" value="1"/>
</dbReference>
<evidence type="ECO:0000256" key="4">
    <source>
        <dbReference type="ARBA" id="ARBA00022737"/>
    </source>
</evidence>
<feature type="signal peptide" evidence="10">
    <location>
        <begin position="1"/>
        <end position="21"/>
    </location>
</feature>
<evidence type="ECO:0000256" key="2">
    <source>
        <dbReference type="ARBA" id="ARBA00022692"/>
    </source>
</evidence>
<dbReference type="GO" id="GO:0016020">
    <property type="term" value="C:membrane"/>
    <property type="evidence" value="ECO:0007669"/>
    <property type="project" value="UniProtKB-SubCell"/>
</dbReference>
<feature type="transmembrane region" description="Helical" evidence="9">
    <location>
        <begin position="894"/>
        <end position="917"/>
    </location>
</feature>
<evidence type="ECO:0000313" key="12">
    <source>
        <dbReference type="EMBL" id="CAF1372932.1"/>
    </source>
</evidence>
<dbReference type="InterPro" id="IPR011042">
    <property type="entry name" value="6-blade_b-propeller_TolB-like"/>
</dbReference>
<keyword evidence="2 9" id="KW-0812">Transmembrane</keyword>
<dbReference type="PANTHER" id="PTHR10680:SF14">
    <property type="entry name" value="PEPTIDYL-GLYCINE ALPHA-AMIDATING MONOOXYGENASE"/>
    <property type="match status" value="1"/>
</dbReference>
<name>A0A815ISS2_ADIRI</name>
<comment type="caution">
    <text evidence="12">The sequence shown here is derived from an EMBL/GenBank/DDBJ whole genome shotgun (WGS) entry which is preliminary data.</text>
</comment>
<evidence type="ECO:0000256" key="1">
    <source>
        <dbReference type="ARBA" id="ARBA00004370"/>
    </source>
</evidence>
<reference evidence="12" key="1">
    <citation type="submission" date="2021-02" db="EMBL/GenBank/DDBJ databases">
        <authorList>
            <person name="Nowell W R."/>
        </authorList>
    </citation>
    <scope>NUCLEOTIDE SEQUENCE</scope>
</reference>
<accession>A0A815ISS2</accession>
<evidence type="ECO:0000313" key="13">
    <source>
        <dbReference type="Proteomes" id="UP000663852"/>
    </source>
</evidence>
<sequence>MIAITMLQLWFYVLIFDYQLAEHAVKLVHSEISYNQPELSPCAQWNASGITLVSEVTHGWSPETIFIDRDNTIYAIAFNKDYIYQWNEDSVNISRRNFHNLIGPLDLFITSPDNFYFMTGYSNARITKWNPNTFDTVPIVHFCERCFDIFIAINNVLYCSMEDRHQIATKALYENSSTIDIVAGIGIEGSISNMLHYPQGIFVNSNFDLYVADRSNHRIQLFRSGEFNGTTVVGRSDTIDLTHPSSVTLDANNNIYVVDTDNRRIVVSGQYGFRCLVGCSQVYGEASDQLANPKSMAFDNYGNIYVIDSHNERIQKFLLSNNTCNFTPNETVIRTTKNITAVPRDTMLTSLSLRATNGPTYIDHCDESSSDFDHISMPEDSKLRIQIYVQIFTVDYVNPRDLSENALFKLRGSCDLNQFQMPIYLQTNITYVLAIVTADLQMLEPLSVHVFGPNNVRLTRADTSLNITSVYSSELDTKSPMFTRTACGQLDSHFEAVKFTVTETGVYTIIGDSSVGMYVYLYEDSFNPFNLKTQLIAENHIYDVCDFQSHIVTRLVMDTKYVFVVATQFQDDEGTFSVFVFGPNNVSFNRIDNIPLVVQSKYLSELTGNSLIYSPTGCGFLNHYFEALELHVIETGDYTITSQSVGYPEGSLYENNFDVFNPKLNLIELHNEKYECYNEPQFVTRLLANNKYILVVTTLHKGLEIRFSVLVTGPKKVTFKRILVQSTYTSVLTEDTPTYPRVCGKGNYHYETIEVNVEESGTYNFGANSSLMLYGQLHKDSFNSLNPTENELTHSNRSCDGYRLFHFTAHLEINTTYILLVTTFEPNQQGEFMIVACGTKNVNLTRLVNSQSSCVIGDRCHSYTKGIGMTIDDILRNEIQQTTIFSDQSFVVKMSAIVTMVMFVGGMINGLLSLLTFRNVELRKTGCGIYLLASSVTSLFTISVFTFKFWFVLYNHINVSVNAPVFRDVCIFLEPFLKILVYLDTWLNSCVAIERAVNVYKGVQFDKKKSRRAARWIVKILPIFIVATIIHEPMHRHLFEYTNEIYGSDENRNQTNETIRYETEKYVLCVVTYPSFVQNYNTTILFLHLIVPFLANLCSTLYIIFGNARRRSTIQTKQTFQELVLKQINEHKQLIVSPLILLVLSLPRLIISLISGCIDASNNPSLYLCAYFISFTPSMLIFIVFVLPSDLYMKTFKDSLRKYRPRSHR</sequence>
<dbReference type="OrthoDB" id="273823at2759"/>
<gene>
    <name evidence="12" type="ORF">EDS130_LOCUS34483</name>
</gene>
<keyword evidence="3 10" id="KW-0732">Signal</keyword>
<feature type="transmembrane region" description="Helical" evidence="9">
    <location>
        <begin position="971"/>
        <end position="993"/>
    </location>
</feature>
<dbReference type="AlphaFoldDB" id="A0A815ISS2"/>
<dbReference type="CDD" id="cd05819">
    <property type="entry name" value="NHL"/>
    <property type="match status" value="1"/>
</dbReference>
<evidence type="ECO:0000256" key="9">
    <source>
        <dbReference type="SAM" id="Phobius"/>
    </source>
</evidence>
<proteinExistence type="predicted"/>
<keyword evidence="6 9" id="KW-0472">Membrane</keyword>
<feature type="transmembrane region" description="Helical" evidence="9">
    <location>
        <begin position="1013"/>
        <end position="1031"/>
    </location>
</feature>
<dbReference type="SUPFAM" id="SSF101898">
    <property type="entry name" value="NHL repeat"/>
    <property type="match status" value="1"/>
</dbReference>
<evidence type="ECO:0000256" key="7">
    <source>
        <dbReference type="ARBA" id="ARBA00023180"/>
    </source>
</evidence>
<feature type="chain" id="PRO_5032935706" description="G-protein coupled receptors family 1 profile domain-containing protein" evidence="10">
    <location>
        <begin position="22"/>
        <end position="1209"/>
    </location>
</feature>
<dbReference type="Proteomes" id="UP000663852">
    <property type="component" value="Unassembled WGS sequence"/>
</dbReference>
<keyword evidence="7" id="KW-0325">Glycoprotein</keyword>
<organism evidence="12 13">
    <name type="scientific">Adineta ricciae</name>
    <name type="common">Rotifer</name>
    <dbReference type="NCBI Taxonomy" id="249248"/>
    <lineage>
        <taxon>Eukaryota</taxon>
        <taxon>Metazoa</taxon>
        <taxon>Spiralia</taxon>
        <taxon>Gnathifera</taxon>
        <taxon>Rotifera</taxon>
        <taxon>Eurotatoria</taxon>
        <taxon>Bdelloidea</taxon>
        <taxon>Adinetida</taxon>
        <taxon>Adinetidae</taxon>
        <taxon>Adineta</taxon>
    </lineage>
</organism>
<evidence type="ECO:0000256" key="5">
    <source>
        <dbReference type="ARBA" id="ARBA00022989"/>
    </source>
</evidence>
<evidence type="ECO:0000259" key="11">
    <source>
        <dbReference type="PROSITE" id="PS50262"/>
    </source>
</evidence>
<keyword evidence="5 9" id="KW-1133">Transmembrane helix</keyword>
<evidence type="ECO:0000256" key="8">
    <source>
        <dbReference type="PROSITE-ProRule" id="PRU00504"/>
    </source>
</evidence>
<dbReference type="Gene3D" id="1.20.1070.10">
    <property type="entry name" value="Rhodopsin 7-helix transmembrane proteins"/>
    <property type="match status" value="1"/>
</dbReference>
<dbReference type="Gene3D" id="2.120.10.30">
    <property type="entry name" value="TolB, C-terminal domain"/>
    <property type="match status" value="1"/>
</dbReference>
<evidence type="ECO:0000256" key="10">
    <source>
        <dbReference type="SAM" id="SignalP"/>
    </source>
</evidence>
<comment type="subcellular location">
    <subcellularLocation>
        <location evidence="1">Membrane</location>
    </subcellularLocation>
</comment>
<feature type="repeat" description="NHL" evidence="8">
    <location>
        <begin position="240"/>
        <end position="271"/>
    </location>
</feature>
<evidence type="ECO:0000256" key="3">
    <source>
        <dbReference type="ARBA" id="ARBA00022729"/>
    </source>
</evidence>
<feature type="repeat" description="NHL" evidence="8">
    <location>
        <begin position="197"/>
        <end position="225"/>
    </location>
</feature>
<feature type="transmembrane region" description="Helical" evidence="9">
    <location>
        <begin position="1165"/>
        <end position="1187"/>
    </location>
</feature>
<protein>
    <recommendedName>
        <fullName evidence="11">G-protein coupled receptors family 1 profile domain-containing protein</fullName>
    </recommendedName>
</protein>
<dbReference type="Pfam" id="PF01436">
    <property type="entry name" value="NHL"/>
    <property type="match status" value="1"/>
</dbReference>
<dbReference type="EMBL" id="CAJNOJ010000289">
    <property type="protein sequence ID" value="CAF1372932.1"/>
    <property type="molecule type" value="Genomic_DNA"/>
</dbReference>
<feature type="transmembrane region" description="Helical" evidence="9">
    <location>
        <begin position="1134"/>
        <end position="1153"/>
    </location>
</feature>